<keyword evidence="5" id="KW-0029">Amino-acid transport</keyword>
<evidence type="ECO:0000256" key="4">
    <source>
        <dbReference type="ARBA" id="ARBA00022692"/>
    </source>
</evidence>
<gene>
    <name evidence="10" type="ORF">SAOR_15425</name>
</gene>
<evidence type="ECO:0000256" key="2">
    <source>
        <dbReference type="ARBA" id="ARBA00022448"/>
    </source>
</evidence>
<evidence type="ECO:0000256" key="3">
    <source>
        <dbReference type="ARBA" id="ARBA00022475"/>
    </source>
</evidence>
<evidence type="ECO:0000256" key="8">
    <source>
        <dbReference type="ARBA" id="ARBA00037998"/>
    </source>
</evidence>
<feature type="transmembrane region" description="Helical" evidence="9">
    <location>
        <begin position="59"/>
        <end position="83"/>
    </location>
</feature>
<comment type="subcellular location">
    <subcellularLocation>
        <location evidence="1">Cell inner membrane</location>
        <topology evidence="1">Multi-pass membrane protein</topology>
    </subcellularLocation>
</comment>
<evidence type="ECO:0000256" key="6">
    <source>
        <dbReference type="ARBA" id="ARBA00022989"/>
    </source>
</evidence>
<feature type="transmembrane region" description="Helical" evidence="9">
    <location>
        <begin position="192"/>
        <end position="218"/>
    </location>
</feature>
<dbReference type="PANTHER" id="PTHR11795:SF447">
    <property type="entry name" value="ABC TRANSPORTER PERMEASE PROTEIN"/>
    <property type="match status" value="1"/>
</dbReference>
<evidence type="ECO:0000313" key="11">
    <source>
        <dbReference type="Proteomes" id="UP000283993"/>
    </source>
</evidence>
<keyword evidence="6 9" id="KW-1133">Transmembrane helix</keyword>
<dbReference type="InterPro" id="IPR017779">
    <property type="entry name" value="ABC_UrtB_bac"/>
</dbReference>
<dbReference type="RefSeq" id="WP_123632215.1">
    <property type="nucleotide sequence ID" value="NZ_AYKH01000043.1"/>
</dbReference>
<dbReference type="GO" id="GO:0006865">
    <property type="term" value="P:amino acid transport"/>
    <property type="evidence" value="ECO:0007669"/>
    <property type="project" value="UniProtKB-KW"/>
</dbReference>
<dbReference type="InterPro" id="IPR052157">
    <property type="entry name" value="BCAA_transport_permease"/>
</dbReference>
<dbReference type="EMBL" id="AYKH01000043">
    <property type="protein sequence ID" value="ROO24200.1"/>
    <property type="molecule type" value="Genomic_DNA"/>
</dbReference>
<dbReference type="Pfam" id="PF02653">
    <property type="entry name" value="BPD_transp_2"/>
    <property type="match status" value="1"/>
</dbReference>
<dbReference type="InterPro" id="IPR001851">
    <property type="entry name" value="ABC_transp_permease"/>
</dbReference>
<proteinExistence type="inferred from homology"/>
<dbReference type="NCBIfam" id="TIGR03409">
    <property type="entry name" value="urea_trans_UrtB"/>
    <property type="match status" value="1"/>
</dbReference>
<evidence type="ECO:0000256" key="9">
    <source>
        <dbReference type="SAM" id="Phobius"/>
    </source>
</evidence>
<dbReference type="PANTHER" id="PTHR11795">
    <property type="entry name" value="BRANCHED-CHAIN AMINO ACID TRANSPORT SYSTEM PERMEASE PROTEIN LIVH"/>
    <property type="match status" value="1"/>
</dbReference>
<feature type="transmembrane region" description="Helical" evidence="9">
    <location>
        <begin position="230"/>
        <end position="249"/>
    </location>
</feature>
<feature type="transmembrane region" description="Helical" evidence="9">
    <location>
        <begin position="95"/>
        <end position="117"/>
    </location>
</feature>
<reference evidence="10 11" key="1">
    <citation type="submission" date="2013-10" db="EMBL/GenBank/DDBJ databases">
        <title>Salinisphaera orenii MK-B5 Genome Sequencing.</title>
        <authorList>
            <person name="Lai Q."/>
            <person name="Li C."/>
            <person name="Shao Z."/>
        </authorList>
    </citation>
    <scope>NUCLEOTIDE SEQUENCE [LARGE SCALE GENOMIC DNA]</scope>
    <source>
        <strain evidence="10 11">MK-B5</strain>
    </source>
</reference>
<feature type="transmembrane region" description="Helical" evidence="9">
    <location>
        <begin position="12"/>
        <end position="39"/>
    </location>
</feature>
<evidence type="ECO:0000313" key="10">
    <source>
        <dbReference type="EMBL" id="ROO24200.1"/>
    </source>
</evidence>
<feature type="transmembrane region" description="Helical" evidence="9">
    <location>
        <begin position="256"/>
        <end position="278"/>
    </location>
</feature>
<sequence>MDYSWAPLMGSLVLGLSIASIWLVAALGLTIIYGTAGVINMAHGEFIMLGAYAAYCAQAYLGTPFLLCLPISFVVVALIGLFFERVLIRYLYHRPLDTLLATWGVSLMLTQGVRMIFGSSPKYVQVPEFLSGNVSLGIMNMSSLRILIVLMTVVLIVGIWYLFYRTYFGIKIRAVTQNREMAASFGVNSERIYMCTFALGAGLAGVAGCLFSALAIVLPTMGSNYVVESFLVVVTGGGPLVGSIAASAMMGEFKSFFSYFFNSTFAQFLLFVLIVIVLRFRPNGLFANTAVRR</sequence>
<evidence type="ECO:0000256" key="1">
    <source>
        <dbReference type="ARBA" id="ARBA00004429"/>
    </source>
</evidence>
<keyword evidence="11" id="KW-1185">Reference proteome</keyword>
<protein>
    <submittedName>
        <fullName evidence="10">Branched-chain amino acid ABC transporter permease</fullName>
    </submittedName>
</protein>
<dbReference type="GO" id="GO:0022857">
    <property type="term" value="F:transmembrane transporter activity"/>
    <property type="evidence" value="ECO:0007669"/>
    <property type="project" value="InterPro"/>
</dbReference>
<comment type="similarity">
    <text evidence="8">Belongs to the binding-protein-dependent transport system permease family. LivHM subfamily.</text>
</comment>
<keyword evidence="4 9" id="KW-0812">Transmembrane</keyword>
<accession>A0A423PF53</accession>
<comment type="caution">
    <text evidence="10">The sequence shown here is derived from an EMBL/GenBank/DDBJ whole genome shotgun (WGS) entry which is preliminary data.</text>
</comment>
<dbReference type="AlphaFoldDB" id="A0A423PF53"/>
<keyword evidence="3" id="KW-1003">Cell membrane</keyword>
<name>A0A423PF53_9GAMM</name>
<organism evidence="10 11">
    <name type="scientific">Salinisphaera orenii MK-B5</name>
    <dbReference type="NCBI Taxonomy" id="856730"/>
    <lineage>
        <taxon>Bacteria</taxon>
        <taxon>Pseudomonadati</taxon>
        <taxon>Pseudomonadota</taxon>
        <taxon>Gammaproteobacteria</taxon>
        <taxon>Salinisphaerales</taxon>
        <taxon>Salinisphaeraceae</taxon>
        <taxon>Salinisphaera</taxon>
    </lineage>
</organism>
<dbReference type="GO" id="GO:0005886">
    <property type="term" value="C:plasma membrane"/>
    <property type="evidence" value="ECO:0007669"/>
    <property type="project" value="UniProtKB-SubCell"/>
</dbReference>
<keyword evidence="7 9" id="KW-0472">Membrane</keyword>
<evidence type="ECO:0000256" key="7">
    <source>
        <dbReference type="ARBA" id="ARBA00023136"/>
    </source>
</evidence>
<evidence type="ECO:0000256" key="5">
    <source>
        <dbReference type="ARBA" id="ARBA00022970"/>
    </source>
</evidence>
<keyword evidence="2" id="KW-0813">Transport</keyword>
<dbReference type="Proteomes" id="UP000283993">
    <property type="component" value="Unassembled WGS sequence"/>
</dbReference>
<dbReference type="CDD" id="cd06582">
    <property type="entry name" value="TM_PBP1_LivH_like"/>
    <property type="match status" value="1"/>
</dbReference>
<feature type="transmembrane region" description="Helical" evidence="9">
    <location>
        <begin position="137"/>
        <end position="163"/>
    </location>
</feature>